<dbReference type="EMBL" id="SKBM01000004">
    <property type="protein sequence ID" value="TCZ64805.1"/>
    <property type="molecule type" value="Genomic_DNA"/>
</dbReference>
<dbReference type="Gene3D" id="3.40.190.150">
    <property type="entry name" value="Bordetella uptake gene, domain 1"/>
    <property type="match status" value="1"/>
</dbReference>
<comment type="similarity">
    <text evidence="1">Belongs to the UPF0065 (bug) family.</text>
</comment>
<dbReference type="PANTHER" id="PTHR42928:SF5">
    <property type="entry name" value="BLR1237 PROTEIN"/>
    <property type="match status" value="1"/>
</dbReference>
<dbReference type="PIRSF" id="PIRSF017082">
    <property type="entry name" value="YflP"/>
    <property type="match status" value="1"/>
</dbReference>
<feature type="signal peptide" evidence="2">
    <location>
        <begin position="1"/>
        <end position="27"/>
    </location>
</feature>
<reference evidence="3 4" key="1">
    <citation type="submission" date="2019-03" db="EMBL/GenBank/DDBJ databases">
        <title>Paracraurococcus aquatilis NE82 genome sequence.</title>
        <authorList>
            <person name="Zhao Y."/>
            <person name="Du Z."/>
        </authorList>
    </citation>
    <scope>NUCLEOTIDE SEQUENCE [LARGE SCALE GENOMIC DNA]</scope>
    <source>
        <strain evidence="3 4">NE82</strain>
    </source>
</reference>
<accession>A0A4V2WM01</accession>
<protein>
    <submittedName>
        <fullName evidence="3">Tripartite tricarboxylate transporter substrate binding protein</fullName>
    </submittedName>
</protein>
<dbReference type="RefSeq" id="WP_132285362.1">
    <property type="nucleotide sequence ID" value="NZ_SKBM01000004.1"/>
</dbReference>
<evidence type="ECO:0000256" key="2">
    <source>
        <dbReference type="SAM" id="SignalP"/>
    </source>
</evidence>
<keyword evidence="4" id="KW-1185">Reference proteome</keyword>
<dbReference type="InterPro" id="IPR005064">
    <property type="entry name" value="BUG"/>
</dbReference>
<keyword evidence="2" id="KW-0732">Signal</keyword>
<comment type="caution">
    <text evidence="3">The sequence shown here is derived from an EMBL/GenBank/DDBJ whole genome shotgun (WGS) entry which is preliminary data.</text>
</comment>
<evidence type="ECO:0000313" key="4">
    <source>
        <dbReference type="Proteomes" id="UP000295023"/>
    </source>
</evidence>
<dbReference type="AlphaFoldDB" id="A0A4V2WM01"/>
<evidence type="ECO:0000313" key="3">
    <source>
        <dbReference type="EMBL" id="TCZ64805.1"/>
    </source>
</evidence>
<sequence>MSGLPRRALAGLLAPALLGVPAARATAWPDRPIRLIYPFTGGSPTEALARTVAEQARLALGVPIVFDSRPGAGGQIAAEALARSAPDGHTLGWVTTNILTVNPHLYPNLAYRTADFAPLTVTYRGPLVLAAGRGLPGGDLAGTVAEMRRRPGLAYATAGIGTSPHLLMEMFQAQTGVELAHLPFRGEQLILTELLAGRVPLFCGSLATLQPQLDSGAFRVLAISTSGRLPGAPDIPSFAELGMPSLTWRYWHGMVAPAGTPEPLLRRLHEVLHGVIRSAPVQARAMLDMQVEPTTREEFAALIARDLDAYGRLIRERGITLT</sequence>
<dbReference type="CDD" id="cd07012">
    <property type="entry name" value="PBP2_Bug_TTT"/>
    <property type="match status" value="1"/>
</dbReference>
<name>A0A4V2WM01_9PROT</name>
<dbReference type="Proteomes" id="UP000295023">
    <property type="component" value="Unassembled WGS sequence"/>
</dbReference>
<proteinExistence type="inferred from homology"/>
<dbReference type="OrthoDB" id="7273167at2"/>
<dbReference type="Gene3D" id="3.40.190.10">
    <property type="entry name" value="Periplasmic binding protein-like II"/>
    <property type="match status" value="1"/>
</dbReference>
<organism evidence="3 4">
    <name type="scientific">Roseicella aquatilis</name>
    <dbReference type="NCBI Taxonomy" id="2527868"/>
    <lineage>
        <taxon>Bacteria</taxon>
        <taxon>Pseudomonadati</taxon>
        <taxon>Pseudomonadota</taxon>
        <taxon>Alphaproteobacteria</taxon>
        <taxon>Acetobacterales</taxon>
        <taxon>Roseomonadaceae</taxon>
        <taxon>Roseicella</taxon>
    </lineage>
</organism>
<dbReference type="Pfam" id="PF03401">
    <property type="entry name" value="TctC"/>
    <property type="match status" value="1"/>
</dbReference>
<evidence type="ECO:0000256" key="1">
    <source>
        <dbReference type="ARBA" id="ARBA00006987"/>
    </source>
</evidence>
<dbReference type="InterPro" id="IPR042100">
    <property type="entry name" value="Bug_dom1"/>
</dbReference>
<feature type="chain" id="PRO_5020442347" evidence="2">
    <location>
        <begin position="28"/>
        <end position="322"/>
    </location>
</feature>
<dbReference type="PANTHER" id="PTHR42928">
    <property type="entry name" value="TRICARBOXYLATE-BINDING PROTEIN"/>
    <property type="match status" value="1"/>
</dbReference>
<gene>
    <name evidence="3" type="ORF">EXY23_05350</name>
</gene>
<dbReference type="SUPFAM" id="SSF53850">
    <property type="entry name" value="Periplasmic binding protein-like II"/>
    <property type="match status" value="1"/>
</dbReference>